<sequence>MYGVGDEMSATWWLMQGEAAVGELRQYGVDQPVFLCHFTPGPAWEAVRAHFEAWSALRGPDPDGSRTAQVIRSIMDLGLRLVPTDDSPSMTLFTECILRIDGHTARLRC</sequence>
<name>A0A499UR44_9ACTN</name>
<proteinExistence type="predicted"/>
<reference evidence="1 2" key="1">
    <citation type="journal article" date="2020" name="Int. J. Syst. Evol. Microbiol.">
        <title>Reclassification of Streptomyces castelarensis and Streptomyces sporoclivatus as later heterotypic synonyms of Streptomyces antimycoticus.</title>
        <authorList>
            <person name="Komaki H."/>
            <person name="Tamura T."/>
        </authorList>
    </citation>
    <scope>NUCLEOTIDE SEQUENCE [LARGE SCALE GENOMIC DNA]</scope>
    <source>
        <strain evidence="1 2">NBRC 100767</strain>
    </source>
</reference>
<dbReference type="Proteomes" id="UP000463951">
    <property type="component" value="Chromosome"/>
</dbReference>
<accession>A0A499UR44</accession>
<dbReference type="AlphaFoldDB" id="A0A499UR44"/>
<evidence type="ECO:0000313" key="2">
    <source>
        <dbReference type="Proteomes" id="UP000463951"/>
    </source>
</evidence>
<evidence type="ECO:0000313" key="1">
    <source>
        <dbReference type="EMBL" id="BBJ39409.1"/>
    </source>
</evidence>
<organism evidence="1 2">
    <name type="scientific">Streptomyces antimycoticus</name>
    <dbReference type="NCBI Taxonomy" id="68175"/>
    <lineage>
        <taxon>Bacteria</taxon>
        <taxon>Bacillati</taxon>
        <taxon>Actinomycetota</taxon>
        <taxon>Actinomycetes</taxon>
        <taxon>Kitasatosporales</taxon>
        <taxon>Streptomycetaceae</taxon>
        <taxon>Streptomyces</taxon>
        <taxon>Streptomyces violaceusniger group</taxon>
    </lineage>
</organism>
<dbReference type="EMBL" id="AP019620">
    <property type="protein sequence ID" value="BBJ39409.1"/>
    <property type="molecule type" value="Genomic_DNA"/>
</dbReference>
<protein>
    <submittedName>
        <fullName evidence="1">Uncharacterized protein</fullName>
    </submittedName>
</protein>
<gene>
    <name evidence="1" type="ORF">SSPO_021270</name>
</gene>